<dbReference type="EMBL" id="VJXR01000020">
    <property type="protein sequence ID" value="TRW45611.1"/>
    <property type="molecule type" value="Genomic_DNA"/>
</dbReference>
<reference evidence="4 5" key="1">
    <citation type="submission" date="2019-07" db="EMBL/GenBank/DDBJ databases">
        <title>Georgenia wutianyii sp. nov. and Georgenia *** sp. nov. isolated from plateau pika (Ochotona curzoniae) in the Qinghai-Tibet plateau of China.</title>
        <authorList>
            <person name="Tian Z."/>
        </authorList>
    </citation>
    <scope>NUCLEOTIDE SEQUENCE [LARGE SCALE GENOMIC DNA]</scope>
    <source>
        <strain evidence="4 5">Z446</strain>
    </source>
</reference>
<keyword evidence="2" id="KW-1133">Transmembrane helix</keyword>
<feature type="transmembrane region" description="Helical" evidence="2">
    <location>
        <begin position="36"/>
        <end position="58"/>
    </location>
</feature>
<keyword evidence="5" id="KW-1185">Reference proteome</keyword>
<gene>
    <name evidence="4" type="ORF">FJ693_08750</name>
</gene>
<feature type="region of interest" description="Disordered" evidence="1">
    <location>
        <begin position="63"/>
        <end position="114"/>
    </location>
</feature>
<dbReference type="Proteomes" id="UP000318693">
    <property type="component" value="Unassembled WGS sequence"/>
</dbReference>
<comment type="caution">
    <text evidence="4">The sequence shown here is derived from an EMBL/GenBank/DDBJ whole genome shotgun (WGS) entry which is preliminary data.</text>
</comment>
<dbReference type="RefSeq" id="WP_143418161.1">
    <property type="nucleotide sequence ID" value="NZ_VJXR01000020.1"/>
</dbReference>
<evidence type="ECO:0000256" key="1">
    <source>
        <dbReference type="SAM" id="MobiDB-lite"/>
    </source>
</evidence>
<evidence type="ECO:0000259" key="3">
    <source>
        <dbReference type="Pfam" id="PF13399"/>
    </source>
</evidence>
<proteinExistence type="predicted"/>
<name>A0A552WS05_9MICO</name>
<evidence type="ECO:0000313" key="5">
    <source>
        <dbReference type="Proteomes" id="UP000318693"/>
    </source>
</evidence>
<feature type="compositionally biased region" description="Low complexity" evidence="1">
    <location>
        <begin position="64"/>
        <end position="114"/>
    </location>
</feature>
<evidence type="ECO:0000256" key="2">
    <source>
        <dbReference type="SAM" id="Phobius"/>
    </source>
</evidence>
<keyword evidence="2" id="KW-0472">Membrane</keyword>
<accession>A0A552WS05</accession>
<organism evidence="4 5">
    <name type="scientific">Georgenia yuyongxinii</name>
    <dbReference type="NCBI Taxonomy" id="2589797"/>
    <lineage>
        <taxon>Bacteria</taxon>
        <taxon>Bacillati</taxon>
        <taxon>Actinomycetota</taxon>
        <taxon>Actinomycetes</taxon>
        <taxon>Micrococcales</taxon>
        <taxon>Bogoriellaceae</taxon>
        <taxon>Georgenia</taxon>
    </lineage>
</organism>
<dbReference type="Gene3D" id="3.30.70.2390">
    <property type="match status" value="1"/>
</dbReference>
<feature type="domain" description="LytR/CpsA/Psr regulator C-terminal" evidence="3">
    <location>
        <begin position="122"/>
        <end position="207"/>
    </location>
</feature>
<protein>
    <submittedName>
        <fullName evidence="4">LytR family transcriptional regulator</fullName>
    </submittedName>
</protein>
<dbReference type="AlphaFoldDB" id="A0A552WS05"/>
<dbReference type="Pfam" id="PF13399">
    <property type="entry name" value="LytR_C"/>
    <property type="match status" value="1"/>
</dbReference>
<dbReference type="InterPro" id="IPR027381">
    <property type="entry name" value="LytR/CpsA/Psr_C"/>
</dbReference>
<sequence length="209" mass="21285">MSTYSHEDYPEDEFDRAGRNRIPQGVHRAPRSVWRALLPVIAVVVLAPLLAWGAITLLGGTGGQAPSATATQEATAEPTEPAESAPAGEPTAETAPESAEPTAEPTQEETTPAAPVDFTAGIVVLNGAGINGLAGNLVGELSSAGFNNSVAADYRAGAPATTTLYYNNAELLPTAQQVGETLGIANLVESASATSSTDIAVVLRADYAG</sequence>
<keyword evidence="2" id="KW-0812">Transmembrane</keyword>
<evidence type="ECO:0000313" key="4">
    <source>
        <dbReference type="EMBL" id="TRW45611.1"/>
    </source>
</evidence>